<dbReference type="Pfam" id="PF17746">
    <property type="entry name" value="SfsA_N"/>
    <property type="match status" value="1"/>
</dbReference>
<dbReference type="OrthoDB" id="5590862at2759"/>
<dbReference type="PANTHER" id="PTHR30545">
    <property type="entry name" value="SUGAR FERMENTATION STIMULATION PROTEIN A"/>
    <property type="match status" value="1"/>
</dbReference>
<accession>A0A4P9XRZ2</accession>
<dbReference type="Gene3D" id="2.40.50.580">
    <property type="match status" value="1"/>
</dbReference>
<reference evidence="4" key="1">
    <citation type="journal article" date="2018" name="Nat. Microbiol.">
        <title>Leveraging single-cell genomics to expand the fungal tree of life.</title>
        <authorList>
            <person name="Ahrendt S.R."/>
            <person name="Quandt C.A."/>
            <person name="Ciobanu D."/>
            <person name="Clum A."/>
            <person name="Salamov A."/>
            <person name="Andreopoulos B."/>
            <person name="Cheng J.F."/>
            <person name="Woyke T."/>
            <person name="Pelin A."/>
            <person name="Henrissat B."/>
            <person name="Reynolds N.K."/>
            <person name="Benny G.L."/>
            <person name="Smith M.E."/>
            <person name="James T.Y."/>
            <person name="Grigoriev I.V."/>
        </authorList>
    </citation>
    <scope>NUCLEOTIDE SEQUENCE [LARGE SCALE GENOMIC DNA]</scope>
    <source>
        <strain evidence="4">RSA 1356</strain>
    </source>
</reference>
<evidence type="ECO:0000313" key="4">
    <source>
        <dbReference type="Proteomes" id="UP000271241"/>
    </source>
</evidence>
<name>A0A4P9XRZ2_9FUNG</name>
<feature type="domain" description="SfsA N-terminal OB" evidence="2">
    <location>
        <begin position="67"/>
        <end position="139"/>
    </location>
</feature>
<dbReference type="GO" id="GO:0003677">
    <property type="term" value="F:DNA binding"/>
    <property type="evidence" value="ECO:0007669"/>
    <property type="project" value="InterPro"/>
</dbReference>
<dbReference type="InterPro" id="IPR041465">
    <property type="entry name" value="SfsA_N"/>
</dbReference>
<protein>
    <recommendedName>
        <fullName evidence="2">SfsA N-terminal OB domain-containing protein</fullName>
    </recommendedName>
</protein>
<dbReference type="Gene3D" id="3.40.1350.60">
    <property type="match status" value="1"/>
</dbReference>
<keyword evidence="4" id="KW-1185">Reference proteome</keyword>
<dbReference type="PANTHER" id="PTHR30545:SF2">
    <property type="entry name" value="SUGAR FERMENTATION STIMULATION PROTEIN A"/>
    <property type="match status" value="1"/>
</dbReference>
<evidence type="ECO:0000256" key="1">
    <source>
        <dbReference type="SAM" id="MobiDB-lite"/>
    </source>
</evidence>
<dbReference type="EMBL" id="KZ992617">
    <property type="protein sequence ID" value="RKP08291.1"/>
    <property type="molecule type" value="Genomic_DNA"/>
</dbReference>
<gene>
    <name evidence="3" type="ORF">THASP1DRAFT_23683</name>
</gene>
<dbReference type="Proteomes" id="UP000271241">
    <property type="component" value="Unassembled WGS sequence"/>
</dbReference>
<organism evidence="3 4">
    <name type="scientific">Thamnocephalis sphaerospora</name>
    <dbReference type="NCBI Taxonomy" id="78915"/>
    <lineage>
        <taxon>Eukaryota</taxon>
        <taxon>Fungi</taxon>
        <taxon>Fungi incertae sedis</taxon>
        <taxon>Zoopagomycota</taxon>
        <taxon>Zoopagomycotina</taxon>
        <taxon>Zoopagomycetes</taxon>
        <taxon>Zoopagales</taxon>
        <taxon>Sigmoideomycetaceae</taxon>
        <taxon>Thamnocephalis</taxon>
    </lineage>
</organism>
<dbReference type="InterPro" id="IPR005224">
    <property type="entry name" value="SfsA"/>
</dbReference>
<dbReference type="AlphaFoldDB" id="A0A4P9XRZ2"/>
<evidence type="ECO:0000313" key="3">
    <source>
        <dbReference type="EMBL" id="RKP08291.1"/>
    </source>
</evidence>
<feature type="region of interest" description="Disordered" evidence="1">
    <location>
        <begin position="1"/>
        <end position="25"/>
    </location>
</feature>
<sequence>MPAKDFVHTAKKRQRGSQVARPTPNATEVAQETMVRASASPSPLPFAGVTPIAHIPFSAPLIQGIILKRPSRFTMQVRVPDYAEVQVCHCPCTGRIGDLHFENIPCLLSAPAQTKQLHNKGKTSKKQRSTAFTVEAISLDPVTTPSERMHWIGINQVRANRFIEELLAGGHLNQMMDGIVAVDSAPLSVQRERKVGSSKLDFVVNDRIFLEVKASENTNVVVVPPYAYSHFGTLSQVASEREGAVARLLLCFMYDAPLFRRPPATAANTAITSAADLALKSGLQLWQVGVNDCLRSRSKFWSSLTTIQACLRINSEGVSLMRFMQLPNEY</sequence>
<evidence type="ECO:0000259" key="2">
    <source>
        <dbReference type="Pfam" id="PF17746"/>
    </source>
</evidence>
<proteinExistence type="predicted"/>